<organism evidence="6 7">
    <name type="scientific">Ogataea polymorpha</name>
    <dbReference type="NCBI Taxonomy" id="460523"/>
    <lineage>
        <taxon>Eukaryota</taxon>
        <taxon>Fungi</taxon>
        <taxon>Dikarya</taxon>
        <taxon>Ascomycota</taxon>
        <taxon>Saccharomycotina</taxon>
        <taxon>Pichiomycetes</taxon>
        <taxon>Pichiales</taxon>
        <taxon>Pichiaceae</taxon>
        <taxon>Ogataea</taxon>
    </lineage>
</organism>
<dbReference type="Pfam" id="PF00328">
    <property type="entry name" value="His_Phos_2"/>
    <property type="match status" value="1"/>
</dbReference>
<dbReference type="AlphaFoldDB" id="A0A9P8T1C0"/>
<dbReference type="PANTHER" id="PTHR20963:SF18">
    <property type="entry name" value="ACID PHOSPHATASE PHO11-RELATED"/>
    <property type="match status" value="1"/>
</dbReference>
<feature type="signal peptide" evidence="5">
    <location>
        <begin position="1"/>
        <end position="18"/>
    </location>
</feature>
<dbReference type="Gene3D" id="3.40.50.1240">
    <property type="entry name" value="Phosphoglycerate mutase-like"/>
    <property type="match status" value="1"/>
</dbReference>
<dbReference type="GO" id="GO:0009277">
    <property type="term" value="C:fungal-type cell wall"/>
    <property type="evidence" value="ECO:0007669"/>
    <property type="project" value="TreeGrafter"/>
</dbReference>
<protein>
    <recommendedName>
        <fullName evidence="8">Acid phosphatase</fullName>
    </recommendedName>
</protein>
<reference evidence="6" key="2">
    <citation type="submission" date="2021-01" db="EMBL/GenBank/DDBJ databases">
        <authorList>
            <person name="Schikora-Tamarit M.A."/>
        </authorList>
    </citation>
    <scope>NUCLEOTIDE SEQUENCE</scope>
    <source>
        <strain evidence="6">NCAIM Y.01608</strain>
    </source>
</reference>
<dbReference type="Proteomes" id="UP000788993">
    <property type="component" value="Unassembled WGS sequence"/>
</dbReference>
<feature type="disulfide bond" evidence="4">
    <location>
        <begin position="392"/>
        <end position="400"/>
    </location>
</feature>
<evidence type="ECO:0000256" key="5">
    <source>
        <dbReference type="SAM" id="SignalP"/>
    </source>
</evidence>
<proteinExistence type="predicted"/>
<keyword evidence="1" id="KW-0378">Hydrolase</keyword>
<dbReference type="InterPro" id="IPR000560">
    <property type="entry name" value="His_Pase_clade-2"/>
</dbReference>
<evidence type="ECO:0000313" key="7">
    <source>
        <dbReference type="Proteomes" id="UP000788993"/>
    </source>
</evidence>
<dbReference type="InterPro" id="IPR016274">
    <property type="entry name" value="Histidine_acid_Pase_euk"/>
</dbReference>
<dbReference type="PIRSF" id="PIRSF000894">
    <property type="entry name" value="Acid_phosphatase"/>
    <property type="match status" value="1"/>
</dbReference>
<evidence type="ECO:0008006" key="8">
    <source>
        <dbReference type="Google" id="ProtNLM"/>
    </source>
</evidence>
<dbReference type="PANTHER" id="PTHR20963">
    <property type="entry name" value="MULTIPLE INOSITOL POLYPHOSPHATE PHOSPHATASE-RELATED"/>
    <property type="match status" value="1"/>
</dbReference>
<name>A0A9P8T1C0_9ASCO</name>
<feature type="chain" id="PRO_5040366523" description="Acid phosphatase" evidence="5">
    <location>
        <begin position="19"/>
        <end position="442"/>
    </location>
</feature>
<sequence>MIFKFFFLVAYFAFSAEASILSPPYPQTSTDQSNVLRYLNGGPFVENTGFGLPLDPPYGCKIEQVQLFMRHGERYPTKSAGKTFETLYQKLKNDTVTSYSGPLAFVKDLEYFVNDPENYEMESTKGVYSGLLEAYRLGAFFRERYESLLDSSSVVPIFAASQQRVVDTARSFGKGLFLDQYNSSCSIQIINEVGKMNGANTLTPITNCLSYNTSLYQHTFGENIYQAEAERLNALSPGFNITPDDIFTMGAYCGYELNVKGKSDMCQALSMDAFQALQYQDDLQKFYQFGPGHNMSAVSGGLLANASAQLLQEDRKVVFSFMHDNDLLTYFTALGLPTDTELSTEEIEFHRSFKTSEFIPQGARLIIEKLNCSDSENVRFIVNDKVYPLPGCSSGPGFTCPLEETIELLTPEHEYAEACGLPDDRPHELTFYWDWEPTFTDN</sequence>
<accession>A0A9P8T1C0</accession>
<evidence type="ECO:0000256" key="2">
    <source>
        <dbReference type="ARBA" id="ARBA00023180"/>
    </source>
</evidence>
<feature type="disulfide bond" evidence="4">
    <location>
        <begin position="60"/>
        <end position="372"/>
    </location>
</feature>
<evidence type="ECO:0000256" key="3">
    <source>
        <dbReference type="PIRSR" id="PIRSR000894-1"/>
    </source>
</evidence>
<feature type="disulfide bond" evidence="4">
    <location>
        <begin position="253"/>
        <end position="266"/>
    </location>
</feature>
<dbReference type="InterPro" id="IPR029033">
    <property type="entry name" value="His_PPase_superfam"/>
</dbReference>
<gene>
    <name evidence="6" type="ORF">OGATHE_004218</name>
</gene>
<keyword evidence="7" id="KW-1185">Reference proteome</keyword>
<comment type="caution">
    <text evidence="6">The sequence shown here is derived from an EMBL/GenBank/DDBJ whole genome shotgun (WGS) entry which is preliminary data.</text>
</comment>
<reference evidence="6" key="1">
    <citation type="journal article" date="2021" name="Open Biol.">
        <title>Shared evolutionary footprints suggest mitochondrial oxidative damage underlies multiple complex I losses in fungi.</title>
        <authorList>
            <person name="Schikora-Tamarit M.A."/>
            <person name="Marcet-Houben M."/>
            <person name="Nosek J."/>
            <person name="Gabaldon T."/>
        </authorList>
    </citation>
    <scope>NUCLEOTIDE SEQUENCE</scope>
    <source>
        <strain evidence="6">NCAIM Y.01608</strain>
    </source>
</reference>
<keyword evidence="5" id="KW-0732">Signal</keyword>
<dbReference type="SUPFAM" id="SSF53254">
    <property type="entry name" value="Phosphoglycerate mutase-like"/>
    <property type="match status" value="1"/>
</dbReference>
<dbReference type="EMBL" id="JAEUBD010001266">
    <property type="protein sequence ID" value="KAH3662643.1"/>
    <property type="molecule type" value="Genomic_DNA"/>
</dbReference>
<feature type="active site" description="Nucleophile" evidence="3">
    <location>
        <position position="71"/>
    </location>
</feature>
<evidence type="ECO:0000256" key="4">
    <source>
        <dbReference type="PIRSR" id="PIRSR000894-2"/>
    </source>
</evidence>
<dbReference type="GO" id="GO:0003993">
    <property type="term" value="F:acid phosphatase activity"/>
    <property type="evidence" value="ECO:0007669"/>
    <property type="project" value="TreeGrafter"/>
</dbReference>
<feature type="active site" description="Proton donor" evidence="3">
    <location>
        <position position="324"/>
    </location>
</feature>
<evidence type="ECO:0000313" key="6">
    <source>
        <dbReference type="EMBL" id="KAH3662643.1"/>
    </source>
</evidence>
<evidence type="ECO:0000256" key="1">
    <source>
        <dbReference type="ARBA" id="ARBA00022801"/>
    </source>
</evidence>
<keyword evidence="4" id="KW-1015">Disulfide bond</keyword>
<dbReference type="CDD" id="cd07061">
    <property type="entry name" value="HP_HAP_like"/>
    <property type="match status" value="1"/>
</dbReference>
<keyword evidence="2" id="KW-0325">Glycoprotein</keyword>